<dbReference type="AlphaFoldDB" id="L1JJJ5"/>
<dbReference type="EnsemblProtists" id="EKX48703">
    <property type="protein sequence ID" value="EKX48703"/>
    <property type="gene ID" value="GUITHDRAFT_151662"/>
</dbReference>
<feature type="region of interest" description="Disordered" evidence="1">
    <location>
        <begin position="1"/>
        <end position="29"/>
    </location>
</feature>
<reference evidence="3" key="3">
    <citation type="submission" date="2016-03" db="UniProtKB">
        <authorList>
            <consortium name="EnsemblProtists"/>
        </authorList>
    </citation>
    <scope>IDENTIFICATION</scope>
</reference>
<evidence type="ECO:0000313" key="4">
    <source>
        <dbReference type="Proteomes" id="UP000011087"/>
    </source>
</evidence>
<name>L1JJJ5_GUITC</name>
<organism evidence="2">
    <name type="scientific">Guillardia theta (strain CCMP2712)</name>
    <name type="common">Cryptophyte</name>
    <dbReference type="NCBI Taxonomy" id="905079"/>
    <lineage>
        <taxon>Eukaryota</taxon>
        <taxon>Cryptophyceae</taxon>
        <taxon>Pyrenomonadales</taxon>
        <taxon>Geminigeraceae</taxon>
        <taxon>Guillardia</taxon>
    </lineage>
</organism>
<proteinExistence type="predicted"/>
<dbReference type="EMBL" id="JH992984">
    <property type="protein sequence ID" value="EKX48703.1"/>
    <property type="molecule type" value="Genomic_DNA"/>
</dbReference>
<dbReference type="KEGG" id="gtt:GUITHDRAFT_151662"/>
<feature type="region of interest" description="Disordered" evidence="1">
    <location>
        <begin position="70"/>
        <end position="113"/>
    </location>
</feature>
<reference evidence="2 4" key="1">
    <citation type="journal article" date="2012" name="Nature">
        <title>Algal genomes reveal evolutionary mosaicism and the fate of nucleomorphs.</title>
        <authorList>
            <consortium name="DOE Joint Genome Institute"/>
            <person name="Curtis B.A."/>
            <person name="Tanifuji G."/>
            <person name="Burki F."/>
            <person name="Gruber A."/>
            <person name="Irimia M."/>
            <person name="Maruyama S."/>
            <person name="Arias M.C."/>
            <person name="Ball S.G."/>
            <person name="Gile G.H."/>
            <person name="Hirakawa Y."/>
            <person name="Hopkins J.F."/>
            <person name="Kuo A."/>
            <person name="Rensing S.A."/>
            <person name="Schmutz J."/>
            <person name="Symeonidi A."/>
            <person name="Elias M."/>
            <person name="Eveleigh R.J."/>
            <person name="Herman E.K."/>
            <person name="Klute M.J."/>
            <person name="Nakayama T."/>
            <person name="Obornik M."/>
            <person name="Reyes-Prieto A."/>
            <person name="Armbrust E.V."/>
            <person name="Aves S.J."/>
            <person name="Beiko R.G."/>
            <person name="Coutinho P."/>
            <person name="Dacks J.B."/>
            <person name="Durnford D.G."/>
            <person name="Fast N.M."/>
            <person name="Green B.R."/>
            <person name="Grisdale C.J."/>
            <person name="Hempel F."/>
            <person name="Henrissat B."/>
            <person name="Hoppner M.P."/>
            <person name="Ishida K."/>
            <person name="Kim E."/>
            <person name="Koreny L."/>
            <person name="Kroth P.G."/>
            <person name="Liu Y."/>
            <person name="Malik S.B."/>
            <person name="Maier U.G."/>
            <person name="McRose D."/>
            <person name="Mock T."/>
            <person name="Neilson J.A."/>
            <person name="Onodera N.T."/>
            <person name="Poole A.M."/>
            <person name="Pritham E.J."/>
            <person name="Richards T.A."/>
            <person name="Rocap G."/>
            <person name="Roy S.W."/>
            <person name="Sarai C."/>
            <person name="Schaack S."/>
            <person name="Shirato S."/>
            <person name="Slamovits C.H."/>
            <person name="Spencer D.F."/>
            <person name="Suzuki S."/>
            <person name="Worden A.Z."/>
            <person name="Zauner S."/>
            <person name="Barry K."/>
            <person name="Bell C."/>
            <person name="Bharti A.K."/>
            <person name="Crow J.A."/>
            <person name="Grimwood J."/>
            <person name="Kramer R."/>
            <person name="Lindquist E."/>
            <person name="Lucas S."/>
            <person name="Salamov A."/>
            <person name="McFadden G.I."/>
            <person name="Lane C.E."/>
            <person name="Keeling P.J."/>
            <person name="Gray M.W."/>
            <person name="Grigoriev I.V."/>
            <person name="Archibald J.M."/>
        </authorList>
    </citation>
    <scope>NUCLEOTIDE SEQUENCE</scope>
    <source>
        <strain evidence="2 4">CCMP2712</strain>
    </source>
</reference>
<evidence type="ECO:0000256" key="1">
    <source>
        <dbReference type="SAM" id="MobiDB-lite"/>
    </source>
</evidence>
<feature type="compositionally biased region" description="Basic and acidic residues" evidence="1">
    <location>
        <begin position="70"/>
        <end position="96"/>
    </location>
</feature>
<accession>L1JJJ5</accession>
<dbReference type="PaxDb" id="55529-EKX48703"/>
<feature type="region of interest" description="Disordered" evidence="1">
    <location>
        <begin position="133"/>
        <end position="166"/>
    </location>
</feature>
<feature type="non-terminal residue" evidence="2">
    <location>
        <position position="166"/>
    </location>
</feature>
<sequence>MSNFSLVGDGGEEEEETNTLISDDSMSVKSTRWRDVGGGRVWNPLSISHPPSWRKNLKVHFRSHIEKMISGKKTRVADPVEGTQKKGDEGEADRSDTAAFAGENSLSEQPLHDVDVKMKDDFNLTASLLQIPVENVEQARDEQDEEQDQQDGQDGQDDKDGQDKQG</sequence>
<feature type="compositionally biased region" description="Basic and acidic residues" evidence="1">
    <location>
        <begin position="156"/>
        <end position="166"/>
    </location>
</feature>
<dbReference type="RefSeq" id="XP_005835683.1">
    <property type="nucleotide sequence ID" value="XM_005835626.1"/>
</dbReference>
<dbReference type="GeneID" id="17305445"/>
<evidence type="ECO:0000313" key="3">
    <source>
        <dbReference type="EnsemblProtists" id="EKX48703"/>
    </source>
</evidence>
<feature type="compositionally biased region" description="Acidic residues" evidence="1">
    <location>
        <begin position="142"/>
        <end position="155"/>
    </location>
</feature>
<keyword evidence="4" id="KW-1185">Reference proteome</keyword>
<evidence type="ECO:0000313" key="2">
    <source>
        <dbReference type="EMBL" id="EKX48703.1"/>
    </source>
</evidence>
<gene>
    <name evidence="2" type="ORF">GUITHDRAFT_151662</name>
</gene>
<dbReference type="HOGENOM" id="CLU_1607016_0_0_1"/>
<feature type="compositionally biased region" description="Polar residues" evidence="1">
    <location>
        <begin position="18"/>
        <end position="29"/>
    </location>
</feature>
<dbReference type="Proteomes" id="UP000011087">
    <property type="component" value="Unassembled WGS sequence"/>
</dbReference>
<reference evidence="4" key="2">
    <citation type="submission" date="2012-11" db="EMBL/GenBank/DDBJ databases">
        <authorList>
            <person name="Kuo A."/>
            <person name="Curtis B.A."/>
            <person name="Tanifuji G."/>
            <person name="Burki F."/>
            <person name="Gruber A."/>
            <person name="Irimia M."/>
            <person name="Maruyama S."/>
            <person name="Arias M.C."/>
            <person name="Ball S.G."/>
            <person name="Gile G.H."/>
            <person name="Hirakawa Y."/>
            <person name="Hopkins J.F."/>
            <person name="Rensing S.A."/>
            <person name="Schmutz J."/>
            <person name="Symeonidi A."/>
            <person name="Elias M."/>
            <person name="Eveleigh R.J."/>
            <person name="Herman E.K."/>
            <person name="Klute M.J."/>
            <person name="Nakayama T."/>
            <person name="Obornik M."/>
            <person name="Reyes-Prieto A."/>
            <person name="Armbrust E.V."/>
            <person name="Aves S.J."/>
            <person name="Beiko R.G."/>
            <person name="Coutinho P."/>
            <person name="Dacks J.B."/>
            <person name="Durnford D.G."/>
            <person name="Fast N.M."/>
            <person name="Green B.R."/>
            <person name="Grisdale C."/>
            <person name="Hempe F."/>
            <person name="Henrissat B."/>
            <person name="Hoppner M.P."/>
            <person name="Ishida K.-I."/>
            <person name="Kim E."/>
            <person name="Koreny L."/>
            <person name="Kroth P.G."/>
            <person name="Liu Y."/>
            <person name="Malik S.-B."/>
            <person name="Maier U.G."/>
            <person name="McRose D."/>
            <person name="Mock T."/>
            <person name="Neilson J.A."/>
            <person name="Onodera N.T."/>
            <person name="Poole A.M."/>
            <person name="Pritham E.J."/>
            <person name="Richards T.A."/>
            <person name="Rocap G."/>
            <person name="Roy S.W."/>
            <person name="Sarai C."/>
            <person name="Schaack S."/>
            <person name="Shirato S."/>
            <person name="Slamovits C.H."/>
            <person name="Spencer D.F."/>
            <person name="Suzuki S."/>
            <person name="Worden A.Z."/>
            <person name="Zauner S."/>
            <person name="Barry K."/>
            <person name="Bell C."/>
            <person name="Bharti A.K."/>
            <person name="Crow J.A."/>
            <person name="Grimwood J."/>
            <person name="Kramer R."/>
            <person name="Lindquist E."/>
            <person name="Lucas S."/>
            <person name="Salamov A."/>
            <person name="McFadden G.I."/>
            <person name="Lane C.E."/>
            <person name="Keeling P.J."/>
            <person name="Gray M.W."/>
            <person name="Grigoriev I.V."/>
            <person name="Archibald J.M."/>
        </authorList>
    </citation>
    <scope>NUCLEOTIDE SEQUENCE</scope>
    <source>
        <strain evidence="4">CCMP2712</strain>
    </source>
</reference>
<protein>
    <submittedName>
        <fullName evidence="2 3">Uncharacterized protein</fullName>
    </submittedName>
</protein>